<evidence type="ECO:0000313" key="7">
    <source>
        <dbReference type="EMBL" id="MFC1852450.1"/>
    </source>
</evidence>
<evidence type="ECO:0000256" key="3">
    <source>
        <dbReference type="ARBA" id="ARBA00022679"/>
    </source>
</evidence>
<dbReference type="EC" id="2.7.13.3" evidence="2"/>
<evidence type="ECO:0000256" key="4">
    <source>
        <dbReference type="ARBA" id="ARBA00022777"/>
    </source>
</evidence>
<keyword evidence="8" id="KW-1185">Reference proteome</keyword>
<dbReference type="PANTHER" id="PTHR43711">
    <property type="entry name" value="TWO-COMPONENT HISTIDINE KINASE"/>
    <property type="match status" value="1"/>
</dbReference>
<dbReference type="InterPro" id="IPR004358">
    <property type="entry name" value="Sig_transdc_His_kin-like_C"/>
</dbReference>
<gene>
    <name evidence="7" type="ORF">ACFL27_19805</name>
</gene>
<dbReference type="InterPro" id="IPR036890">
    <property type="entry name" value="HATPase_C_sf"/>
</dbReference>
<keyword evidence="4" id="KW-0418">Kinase</keyword>
<dbReference type="EMBL" id="JBHPBY010000314">
    <property type="protein sequence ID" value="MFC1852450.1"/>
    <property type="molecule type" value="Genomic_DNA"/>
</dbReference>
<dbReference type="InterPro" id="IPR050736">
    <property type="entry name" value="Sensor_HK_Regulatory"/>
</dbReference>
<comment type="catalytic activity">
    <reaction evidence="1">
        <text>ATP + protein L-histidine = ADP + protein N-phospho-L-histidine.</text>
        <dbReference type="EC" id="2.7.13.3"/>
    </reaction>
</comment>
<dbReference type="Gene3D" id="3.30.565.10">
    <property type="entry name" value="Histidine kinase-like ATPase, C-terminal domain"/>
    <property type="match status" value="1"/>
</dbReference>
<dbReference type="InterPro" id="IPR005467">
    <property type="entry name" value="His_kinase_dom"/>
</dbReference>
<organism evidence="7 8">
    <name type="scientific">candidate division CSSED10-310 bacterium</name>
    <dbReference type="NCBI Taxonomy" id="2855610"/>
    <lineage>
        <taxon>Bacteria</taxon>
        <taxon>Bacteria division CSSED10-310</taxon>
    </lineage>
</organism>
<dbReference type="GO" id="GO:0005524">
    <property type="term" value="F:ATP binding"/>
    <property type="evidence" value="ECO:0007669"/>
    <property type="project" value="UniProtKB-KW"/>
</dbReference>
<evidence type="ECO:0000259" key="6">
    <source>
        <dbReference type="PROSITE" id="PS50109"/>
    </source>
</evidence>
<dbReference type="InterPro" id="IPR003594">
    <property type="entry name" value="HATPase_dom"/>
</dbReference>
<evidence type="ECO:0000256" key="5">
    <source>
        <dbReference type="ARBA" id="ARBA00023012"/>
    </source>
</evidence>
<accession>A0ABV6Z1X3</accession>
<keyword evidence="5" id="KW-0902">Two-component regulatory system</keyword>
<dbReference type="PRINTS" id="PR00344">
    <property type="entry name" value="BCTRLSENSOR"/>
</dbReference>
<keyword evidence="3" id="KW-0808">Transferase</keyword>
<dbReference type="Pfam" id="PF02518">
    <property type="entry name" value="HATPase_c"/>
    <property type="match status" value="1"/>
</dbReference>
<reference evidence="7 8" key="1">
    <citation type="submission" date="2024-09" db="EMBL/GenBank/DDBJ databases">
        <title>Laminarin stimulates single cell rates of sulfate reduction while oxygen inhibits transcriptomic activity in coastal marine sediment.</title>
        <authorList>
            <person name="Lindsay M."/>
            <person name="Orcutt B."/>
            <person name="Emerson D."/>
            <person name="Stepanauskas R."/>
            <person name="D'Angelo T."/>
        </authorList>
    </citation>
    <scope>NUCLEOTIDE SEQUENCE [LARGE SCALE GENOMIC DNA]</scope>
    <source>
        <strain evidence="7">SAG AM-311-K15</strain>
    </source>
</reference>
<dbReference type="PROSITE" id="PS50109">
    <property type="entry name" value="HIS_KIN"/>
    <property type="match status" value="1"/>
</dbReference>
<evidence type="ECO:0000256" key="1">
    <source>
        <dbReference type="ARBA" id="ARBA00000085"/>
    </source>
</evidence>
<name>A0ABV6Z1X3_UNCC1</name>
<keyword evidence="7" id="KW-0547">Nucleotide-binding</keyword>
<proteinExistence type="predicted"/>
<evidence type="ECO:0000256" key="2">
    <source>
        <dbReference type="ARBA" id="ARBA00012438"/>
    </source>
</evidence>
<sequence>MFHQGTGLGLSDSHGLVARLGGQITVDTRINQGTTFTVSLPVPEISDIWTSIGLDS</sequence>
<feature type="domain" description="Histidine kinase" evidence="6">
    <location>
        <begin position="1"/>
        <end position="44"/>
    </location>
</feature>
<comment type="caution">
    <text evidence="7">The sequence shown here is derived from an EMBL/GenBank/DDBJ whole genome shotgun (WGS) entry which is preliminary data.</text>
</comment>
<dbReference type="SUPFAM" id="SSF55874">
    <property type="entry name" value="ATPase domain of HSP90 chaperone/DNA topoisomerase II/histidine kinase"/>
    <property type="match status" value="1"/>
</dbReference>
<evidence type="ECO:0000313" key="8">
    <source>
        <dbReference type="Proteomes" id="UP001594351"/>
    </source>
</evidence>
<dbReference type="PANTHER" id="PTHR43711:SF1">
    <property type="entry name" value="HISTIDINE KINASE 1"/>
    <property type="match status" value="1"/>
</dbReference>
<keyword evidence="7" id="KW-0067">ATP-binding</keyword>
<dbReference type="Proteomes" id="UP001594351">
    <property type="component" value="Unassembled WGS sequence"/>
</dbReference>
<protein>
    <recommendedName>
        <fullName evidence="2">histidine kinase</fullName>
        <ecNumber evidence="2">2.7.13.3</ecNumber>
    </recommendedName>
</protein>